<keyword evidence="1" id="KW-0732">Signal</keyword>
<evidence type="ECO:0000256" key="1">
    <source>
        <dbReference type="SAM" id="SignalP"/>
    </source>
</evidence>
<accession>A0ABT8T9P0</accession>
<sequence length="191" mass="21515">MTIIRLLFGALLLAAPLAAWAGVNETIDYHYYEIEDPALTELSLAESLDKASPVEHESRTLHGFNRWSIRWQVWTQPTDSGCAIKDVKVDLDSLMQLPELVSESAEVQQAFNDYVEVLQRHLIGHYVVAIQAANKIDIRLLKLEPMESCEALTRHADEIAEAIVAEHREKEAAFDKMTDYGAEQGVSLPRE</sequence>
<protein>
    <submittedName>
        <fullName evidence="2">DUF922 domain-containing protein</fullName>
    </submittedName>
</protein>
<dbReference type="EMBL" id="JAULRT010000027">
    <property type="protein sequence ID" value="MDO3380661.1"/>
    <property type="molecule type" value="Genomic_DNA"/>
</dbReference>
<dbReference type="Proteomes" id="UP001168380">
    <property type="component" value="Unassembled WGS sequence"/>
</dbReference>
<name>A0ABT8T9P0_9GAMM</name>
<proteinExistence type="predicted"/>
<evidence type="ECO:0000313" key="3">
    <source>
        <dbReference type="Proteomes" id="UP001168380"/>
    </source>
</evidence>
<keyword evidence="3" id="KW-1185">Reference proteome</keyword>
<feature type="signal peptide" evidence="1">
    <location>
        <begin position="1"/>
        <end position="21"/>
    </location>
</feature>
<comment type="caution">
    <text evidence="2">The sequence shown here is derived from an EMBL/GenBank/DDBJ whole genome shotgun (WGS) entry which is preliminary data.</text>
</comment>
<dbReference type="Pfam" id="PF06037">
    <property type="entry name" value="DUF922"/>
    <property type="match status" value="1"/>
</dbReference>
<feature type="chain" id="PRO_5047335344" evidence="1">
    <location>
        <begin position="22"/>
        <end position="191"/>
    </location>
</feature>
<dbReference type="RefSeq" id="WP_302710784.1">
    <property type="nucleotide sequence ID" value="NZ_JAULRT010000027.1"/>
</dbReference>
<gene>
    <name evidence="2" type="ORF">QWI16_00665</name>
</gene>
<evidence type="ECO:0000313" key="2">
    <source>
        <dbReference type="EMBL" id="MDO3380661.1"/>
    </source>
</evidence>
<dbReference type="InterPro" id="IPR010321">
    <property type="entry name" value="DUF922"/>
</dbReference>
<organism evidence="2 3">
    <name type="scientific">Gilvimarinus algae</name>
    <dbReference type="NCBI Taxonomy" id="3058037"/>
    <lineage>
        <taxon>Bacteria</taxon>
        <taxon>Pseudomonadati</taxon>
        <taxon>Pseudomonadota</taxon>
        <taxon>Gammaproteobacteria</taxon>
        <taxon>Cellvibrionales</taxon>
        <taxon>Cellvibrionaceae</taxon>
        <taxon>Gilvimarinus</taxon>
    </lineage>
</organism>
<reference evidence="2" key="1">
    <citation type="submission" date="2023-07" db="EMBL/GenBank/DDBJ databases">
        <title>Gilvimarinus algae sp. nov., isolated from the surface of Kelp.</title>
        <authorList>
            <person name="Sun Y.Y."/>
            <person name="Gong Y."/>
            <person name="Du Z.J."/>
        </authorList>
    </citation>
    <scope>NUCLEOTIDE SEQUENCE</scope>
    <source>
        <strain evidence="2">SDUM040014</strain>
    </source>
</reference>